<organism evidence="3 4">
    <name type="scientific">Marinobacterium marinum</name>
    <dbReference type="NCBI Taxonomy" id="2756129"/>
    <lineage>
        <taxon>Bacteria</taxon>
        <taxon>Pseudomonadati</taxon>
        <taxon>Pseudomonadota</taxon>
        <taxon>Gammaproteobacteria</taxon>
        <taxon>Oceanospirillales</taxon>
        <taxon>Oceanospirillaceae</taxon>
        <taxon>Marinobacterium</taxon>
    </lineage>
</organism>
<dbReference type="InterPro" id="IPR025640">
    <property type="entry name" value="GYF_2"/>
</dbReference>
<sequence length="239" mass="26483">MTTWHYVENGAQFGPLTLDEVKSAISDGKITPSTKVWPGEGDWVHASETLLSEFFGVHKATTPPPLAGEDIDNKFMWILVTVPIIGAIIDLIVGMFLFLPSIMANIALCLLDEKKLKAAGHVSPAHWSVFIVPVYIWKRAALLNHKKHYFFAWISALFLSVLIDVGGSEMAIEESACPVVTDIIQEQFYSSARCMGVTIDKEVTTGFYKATATLDTGDELFITIEERDDGMIYVQIPNQ</sequence>
<dbReference type="RefSeq" id="WP_181736340.1">
    <property type="nucleotide sequence ID" value="NZ_JACEMT010000029.1"/>
</dbReference>
<feature type="transmembrane region" description="Helical" evidence="1">
    <location>
        <begin position="118"/>
        <end position="137"/>
    </location>
</feature>
<keyword evidence="1" id="KW-0812">Transmembrane</keyword>
<keyword evidence="1" id="KW-1133">Transmembrane helix</keyword>
<protein>
    <submittedName>
        <fullName evidence="3">DUF4339 domain-containing protein</fullName>
    </submittedName>
</protein>
<evidence type="ECO:0000313" key="3">
    <source>
        <dbReference type="EMBL" id="MBA4500866.1"/>
    </source>
</evidence>
<accession>A0A7W1WV91</accession>
<feature type="domain" description="GYF" evidence="2">
    <location>
        <begin position="4"/>
        <end position="48"/>
    </location>
</feature>
<reference evidence="3 4" key="1">
    <citation type="submission" date="2020-07" db="EMBL/GenBank/DDBJ databases">
        <title>Bacterium isolated from marien macroalgae.</title>
        <authorList>
            <person name="Zhu K."/>
            <person name="Lu D."/>
            <person name="Du Z."/>
        </authorList>
    </citation>
    <scope>NUCLEOTIDE SEQUENCE [LARGE SCALE GENOMIC DNA]</scope>
    <source>
        <strain evidence="3 4">3-1745</strain>
    </source>
</reference>
<keyword evidence="1" id="KW-0472">Membrane</keyword>
<gene>
    <name evidence="3" type="ORF">H1S06_00575</name>
</gene>
<comment type="caution">
    <text evidence="3">The sequence shown here is derived from an EMBL/GenBank/DDBJ whole genome shotgun (WGS) entry which is preliminary data.</text>
</comment>
<evidence type="ECO:0000313" key="4">
    <source>
        <dbReference type="Proteomes" id="UP000538931"/>
    </source>
</evidence>
<keyword evidence="4" id="KW-1185">Reference proteome</keyword>
<dbReference type="EMBL" id="JACEMT010000029">
    <property type="protein sequence ID" value="MBA4500866.1"/>
    <property type="molecule type" value="Genomic_DNA"/>
</dbReference>
<evidence type="ECO:0000259" key="2">
    <source>
        <dbReference type="Pfam" id="PF14237"/>
    </source>
</evidence>
<feature type="transmembrane region" description="Helical" evidence="1">
    <location>
        <begin position="75"/>
        <end position="98"/>
    </location>
</feature>
<dbReference type="AlphaFoldDB" id="A0A7W1WV91"/>
<dbReference type="Pfam" id="PF14237">
    <property type="entry name" value="GYF_2"/>
    <property type="match status" value="1"/>
</dbReference>
<name>A0A7W1WV91_9GAMM</name>
<proteinExistence type="predicted"/>
<evidence type="ECO:0000256" key="1">
    <source>
        <dbReference type="SAM" id="Phobius"/>
    </source>
</evidence>
<dbReference type="Proteomes" id="UP000538931">
    <property type="component" value="Unassembled WGS sequence"/>
</dbReference>
<feature type="transmembrane region" description="Helical" evidence="1">
    <location>
        <begin position="149"/>
        <end position="167"/>
    </location>
</feature>